<evidence type="ECO:0000256" key="2">
    <source>
        <dbReference type="ARBA" id="ARBA00004496"/>
    </source>
</evidence>
<evidence type="ECO:0000256" key="1">
    <source>
        <dbReference type="ARBA" id="ARBA00004123"/>
    </source>
</evidence>
<feature type="region of interest" description="Disordered" evidence="11">
    <location>
        <begin position="46"/>
        <end position="90"/>
    </location>
</feature>
<comment type="function">
    <text evidence="10">Protein associated with the U5 snRNP, during its maturation and its post-splicing recycling and which is required for spliceosomal tri-snRNP complex assembly in the nucleus. Has a molecular sequestering activity and transiently hinders SNRNP200 binding sites for constitutive splicing factors that intervene later during the assembly of the spliceosome and splicing. Together with its molecular sequestering activity, may also function as a molecular adapter and placeholder, coordinating the assembly of the U5 snRNP and its association with the U4/U6 di-snRNP.</text>
</comment>
<keyword evidence="7" id="KW-0508">mRNA splicing</keyword>
<evidence type="ECO:0000256" key="11">
    <source>
        <dbReference type="SAM" id="MobiDB-lite"/>
    </source>
</evidence>
<keyword evidence="13" id="KW-1185">Reference proteome</keyword>
<keyword evidence="6" id="KW-0747">Spliceosome</keyword>
<evidence type="ECO:0000256" key="6">
    <source>
        <dbReference type="ARBA" id="ARBA00022728"/>
    </source>
</evidence>
<comment type="subcellular location">
    <subcellularLocation>
        <location evidence="2">Cytoplasm</location>
    </subcellularLocation>
    <subcellularLocation>
        <location evidence="1">Nucleus</location>
    </subcellularLocation>
</comment>
<protein>
    <recommendedName>
        <fullName evidence="9">U5 small nuclear ribonucleoprotein TSSC4</fullName>
    </recommendedName>
</protein>
<dbReference type="GO" id="GO:0008380">
    <property type="term" value="P:RNA splicing"/>
    <property type="evidence" value="ECO:0007669"/>
    <property type="project" value="UniProtKB-KW"/>
</dbReference>
<feature type="compositionally biased region" description="Basic and acidic residues" evidence="11">
    <location>
        <begin position="49"/>
        <end position="59"/>
    </location>
</feature>
<evidence type="ECO:0000256" key="3">
    <source>
        <dbReference type="ARBA" id="ARBA00010362"/>
    </source>
</evidence>
<reference evidence="12" key="2">
    <citation type="submission" date="2025-09" db="UniProtKB">
        <authorList>
            <consortium name="Ensembl"/>
        </authorList>
    </citation>
    <scope>IDENTIFICATION</scope>
</reference>
<dbReference type="Ensembl" id="ENSMAMT00000015008.2">
    <property type="protein sequence ID" value="ENSMAMP00000014602.2"/>
    <property type="gene ID" value="ENSMAMG00000009901.2"/>
</dbReference>
<evidence type="ECO:0000313" key="12">
    <source>
        <dbReference type="Ensembl" id="ENSMAMP00000014602.2"/>
    </source>
</evidence>
<sequence length="130" mass="14318">MLASVSSCCNTALQTGMLFLKGGSSAFSDRSHSIFDCLDSVTQQTSSSLKRDHATHGEFVHPQPPCPSKKASQPPSTSPPPPKKRGIPDYLVHPERWTHYSLEDVADTSDQENKRVAHQFLFGPRVIMPN</sequence>
<evidence type="ECO:0000256" key="10">
    <source>
        <dbReference type="ARBA" id="ARBA00045970"/>
    </source>
</evidence>
<keyword evidence="4" id="KW-0963">Cytoplasm</keyword>
<evidence type="ECO:0000313" key="13">
    <source>
        <dbReference type="Proteomes" id="UP000261640"/>
    </source>
</evidence>
<dbReference type="GO" id="GO:0005681">
    <property type="term" value="C:spliceosomal complex"/>
    <property type="evidence" value="ECO:0007669"/>
    <property type="project" value="UniProtKB-KW"/>
</dbReference>
<reference evidence="12" key="1">
    <citation type="submission" date="2025-08" db="UniProtKB">
        <authorList>
            <consortium name="Ensembl"/>
        </authorList>
    </citation>
    <scope>IDENTIFICATION</scope>
</reference>
<dbReference type="InterPro" id="IPR029338">
    <property type="entry name" value="TSSC4"/>
</dbReference>
<evidence type="ECO:0000256" key="5">
    <source>
        <dbReference type="ARBA" id="ARBA00022664"/>
    </source>
</evidence>
<dbReference type="Pfam" id="PF15264">
    <property type="entry name" value="TSSC4"/>
    <property type="match status" value="1"/>
</dbReference>
<dbReference type="GO" id="GO:0005737">
    <property type="term" value="C:cytoplasm"/>
    <property type="evidence" value="ECO:0007669"/>
    <property type="project" value="UniProtKB-SubCell"/>
</dbReference>
<dbReference type="PANTHER" id="PTHR13445">
    <property type="entry name" value="TUMOR SUPPRESSING SUBTRANSFERABLE CANDIDATE 4 TSSC4"/>
    <property type="match status" value="1"/>
</dbReference>
<dbReference type="GO" id="GO:0006397">
    <property type="term" value="P:mRNA processing"/>
    <property type="evidence" value="ECO:0007669"/>
    <property type="project" value="UniProtKB-KW"/>
</dbReference>
<proteinExistence type="inferred from homology"/>
<accession>A0A3Q3LN21</accession>
<evidence type="ECO:0000256" key="7">
    <source>
        <dbReference type="ARBA" id="ARBA00023187"/>
    </source>
</evidence>
<dbReference type="STRING" id="205130.ENSMAMP00000014602"/>
<evidence type="ECO:0000256" key="4">
    <source>
        <dbReference type="ARBA" id="ARBA00022490"/>
    </source>
</evidence>
<keyword evidence="5" id="KW-0507">mRNA processing</keyword>
<name>A0A3Q3LN21_9TELE</name>
<dbReference type="Proteomes" id="UP000261640">
    <property type="component" value="Unplaced"/>
</dbReference>
<comment type="similarity">
    <text evidence="3">Belongs to the TSSC4 family.</text>
</comment>
<evidence type="ECO:0000256" key="8">
    <source>
        <dbReference type="ARBA" id="ARBA00023242"/>
    </source>
</evidence>
<organism evidence="12 13">
    <name type="scientific">Mastacembelus armatus</name>
    <name type="common">zig-zag eel</name>
    <dbReference type="NCBI Taxonomy" id="205130"/>
    <lineage>
        <taxon>Eukaryota</taxon>
        <taxon>Metazoa</taxon>
        <taxon>Chordata</taxon>
        <taxon>Craniata</taxon>
        <taxon>Vertebrata</taxon>
        <taxon>Euteleostomi</taxon>
        <taxon>Actinopterygii</taxon>
        <taxon>Neopterygii</taxon>
        <taxon>Teleostei</taxon>
        <taxon>Neoteleostei</taxon>
        <taxon>Acanthomorphata</taxon>
        <taxon>Anabantaria</taxon>
        <taxon>Synbranchiformes</taxon>
        <taxon>Mastacembelidae</taxon>
        <taxon>Mastacembelus</taxon>
    </lineage>
</organism>
<dbReference type="GeneTree" id="ENSGT00940000171378"/>
<dbReference type="AlphaFoldDB" id="A0A3Q3LN21"/>
<keyword evidence="8" id="KW-0539">Nucleus</keyword>
<evidence type="ECO:0000256" key="9">
    <source>
        <dbReference type="ARBA" id="ARBA00035304"/>
    </source>
</evidence>
<dbReference type="InParanoid" id="A0A3Q3LN21"/>
<dbReference type="PANTHER" id="PTHR13445:SF3">
    <property type="entry name" value="U5 SMALL NUCLEAR RIBONUCLEOPROTEIN TSSC4"/>
    <property type="match status" value="1"/>
</dbReference>